<dbReference type="STRING" id="44941.A0A397W842"/>
<reference evidence="1 2" key="1">
    <citation type="submission" date="2018-06" db="EMBL/GenBank/DDBJ databases">
        <title>Comparative genomics reveals the genomic features of Rhizophagus irregularis, R. cerebriforme, R. diaphanum and Gigaspora rosea, and their symbiotic lifestyle signature.</title>
        <authorList>
            <person name="Morin E."/>
            <person name="San Clemente H."/>
            <person name="Chen E.C.H."/>
            <person name="De La Providencia I."/>
            <person name="Hainaut M."/>
            <person name="Kuo A."/>
            <person name="Kohler A."/>
            <person name="Murat C."/>
            <person name="Tang N."/>
            <person name="Roy S."/>
            <person name="Loubradou J."/>
            <person name="Henrissat B."/>
            <person name="Grigoriev I.V."/>
            <person name="Corradi N."/>
            <person name="Roux C."/>
            <person name="Martin F.M."/>
        </authorList>
    </citation>
    <scope>NUCLEOTIDE SEQUENCE [LARGE SCALE GENOMIC DNA]</scope>
    <source>
        <strain evidence="1 2">DAOM 194757</strain>
    </source>
</reference>
<accession>A0A397W842</accession>
<dbReference type="EMBL" id="QKWP01000003">
    <property type="protein sequence ID" value="RIB30870.1"/>
    <property type="molecule type" value="Genomic_DNA"/>
</dbReference>
<keyword evidence="2" id="KW-1185">Reference proteome</keyword>
<evidence type="ECO:0000313" key="2">
    <source>
        <dbReference type="Proteomes" id="UP000266673"/>
    </source>
</evidence>
<evidence type="ECO:0000313" key="1">
    <source>
        <dbReference type="EMBL" id="RIB30870.1"/>
    </source>
</evidence>
<gene>
    <name evidence="1" type="ORF">C2G38_2151412</name>
</gene>
<dbReference type="OrthoDB" id="2403586at2759"/>
<name>A0A397W842_9GLOM</name>
<dbReference type="Proteomes" id="UP000266673">
    <property type="component" value="Unassembled WGS sequence"/>
</dbReference>
<protein>
    <submittedName>
        <fullName evidence="1">Uncharacterized protein</fullName>
    </submittedName>
</protein>
<comment type="caution">
    <text evidence="1">The sequence shown here is derived from an EMBL/GenBank/DDBJ whole genome shotgun (WGS) entry which is preliminary data.</text>
</comment>
<dbReference type="AlphaFoldDB" id="A0A397W842"/>
<organism evidence="1 2">
    <name type="scientific">Gigaspora rosea</name>
    <dbReference type="NCBI Taxonomy" id="44941"/>
    <lineage>
        <taxon>Eukaryota</taxon>
        <taxon>Fungi</taxon>
        <taxon>Fungi incertae sedis</taxon>
        <taxon>Mucoromycota</taxon>
        <taxon>Glomeromycotina</taxon>
        <taxon>Glomeromycetes</taxon>
        <taxon>Diversisporales</taxon>
        <taxon>Gigasporaceae</taxon>
        <taxon>Gigaspora</taxon>
    </lineage>
</organism>
<sequence length="183" mass="21289">MSTLNLGLQGVALKHNLMSSESETLFQTANTLDDIYKKTHEYIKLESELKESIAEDITEIFESIFRIDLTLKIEETTQTQISHYLELVKFIDTHCQAGAYSFQCKAIFVHTQINCDSPIKILYYSSCKEENHSICYYCRNHDNLVTPSQSLKEHFKQIYPLCEFCQENKKNFHMKGAIKTNKK</sequence>
<proteinExistence type="predicted"/>